<protein>
    <submittedName>
        <fullName evidence="1">Uncharacterized protein</fullName>
    </submittedName>
</protein>
<sequence length="544" mass="61390">MSGGEGEGEGESLEFTPTWVVAAVCTVIVALSLLAERFLHYGGKFLKKKNQKPLYEALQKIKEELMLLGFISLLLTVSQNAITKICVPPGVTQHLLPCSLAEKEHHGTKTPTSHFQSFFSFPDISGTARRLLAEATVEESEEVSTAHYCARKNKVPLLSVEALHHLHIFIFVLAIVHVTFCVLTIVFGGAKIRQWKHWEDEITKKNYESNVPQPKLTNVQQHEFIKDRFLGFGKDSALLGWLHSFFKQFYGSVTKLDYQTLRLGFIMTHCRGNPKFNFHKYMIRALEDDFKQVVGISWYLWVFVVVFLLLNINGWHTYFWIAFIPFVLLLAVGTKLEHVIIQLAHEVAEKHAAIEGELVVKPSDNHFWFHRPHIVLFLIHFILFQNSFEIAFFFWIWVTYGFDSCIMGQIKYIIPRLIIGVFIQVLCSYSTLPLYAIVTQMGTNFKKAIFDEHVQVGLVGWAQKVKEKKRHQAESGQGSSHDGSSTLGIQLGSVFKKASAPEQNSSSAPTAAEAQGSQIGSIFRRAAAPEQNPPAPNAEGSNNN</sequence>
<evidence type="ECO:0000313" key="2">
    <source>
        <dbReference type="Proteomes" id="UP000828941"/>
    </source>
</evidence>
<keyword evidence="2" id="KW-1185">Reference proteome</keyword>
<gene>
    <name evidence="1" type="ORF">L6164_002850</name>
</gene>
<organism evidence="1 2">
    <name type="scientific">Bauhinia variegata</name>
    <name type="common">Purple orchid tree</name>
    <name type="synonym">Phanera variegata</name>
    <dbReference type="NCBI Taxonomy" id="167791"/>
    <lineage>
        <taxon>Eukaryota</taxon>
        <taxon>Viridiplantae</taxon>
        <taxon>Streptophyta</taxon>
        <taxon>Embryophyta</taxon>
        <taxon>Tracheophyta</taxon>
        <taxon>Spermatophyta</taxon>
        <taxon>Magnoliopsida</taxon>
        <taxon>eudicotyledons</taxon>
        <taxon>Gunneridae</taxon>
        <taxon>Pentapetalae</taxon>
        <taxon>rosids</taxon>
        <taxon>fabids</taxon>
        <taxon>Fabales</taxon>
        <taxon>Fabaceae</taxon>
        <taxon>Cercidoideae</taxon>
        <taxon>Cercideae</taxon>
        <taxon>Bauhiniinae</taxon>
        <taxon>Bauhinia</taxon>
    </lineage>
</organism>
<comment type="caution">
    <text evidence="1">The sequence shown here is derived from an EMBL/GenBank/DDBJ whole genome shotgun (WGS) entry which is preliminary data.</text>
</comment>
<evidence type="ECO:0000313" key="1">
    <source>
        <dbReference type="EMBL" id="KAI4353930.1"/>
    </source>
</evidence>
<proteinExistence type="predicted"/>
<dbReference type="Proteomes" id="UP000828941">
    <property type="component" value="Chromosome 2"/>
</dbReference>
<reference evidence="1 2" key="1">
    <citation type="journal article" date="2022" name="DNA Res.">
        <title>Chromosomal-level genome assembly of the orchid tree Bauhinia variegata (Leguminosae; Cercidoideae) supports the allotetraploid origin hypothesis of Bauhinia.</title>
        <authorList>
            <person name="Zhong Y."/>
            <person name="Chen Y."/>
            <person name="Zheng D."/>
            <person name="Pang J."/>
            <person name="Liu Y."/>
            <person name="Luo S."/>
            <person name="Meng S."/>
            <person name="Qian L."/>
            <person name="Wei D."/>
            <person name="Dai S."/>
            <person name="Zhou R."/>
        </authorList>
    </citation>
    <scope>NUCLEOTIDE SEQUENCE [LARGE SCALE GENOMIC DNA]</scope>
    <source>
        <strain evidence="1">BV-YZ2020</strain>
    </source>
</reference>
<accession>A0ACB9Q4Z2</accession>
<dbReference type="EMBL" id="CM039427">
    <property type="protein sequence ID" value="KAI4353930.1"/>
    <property type="molecule type" value="Genomic_DNA"/>
</dbReference>
<name>A0ACB9Q4Z2_BAUVA</name>